<proteinExistence type="predicted"/>
<feature type="compositionally biased region" description="Polar residues" evidence="1">
    <location>
        <begin position="200"/>
        <end position="212"/>
    </location>
</feature>
<protein>
    <submittedName>
        <fullName evidence="3">Uncharacterized protein</fullName>
    </submittedName>
</protein>
<keyword evidence="2" id="KW-0812">Transmembrane</keyword>
<accession>A0ABT7BZH6</accession>
<comment type="caution">
    <text evidence="3">The sequence shown here is derived from an EMBL/GenBank/DDBJ whole genome shotgun (WGS) entry which is preliminary data.</text>
</comment>
<sequence>MKLFGRPIKTVSTRRKSKLPPVKLVRRPNWRTLGLWMVFVPVSGAIAVFWEPLTDPENLSQITQTLSSRSEPILEAIAPYVQNMKDNLASLAKTDPIQTESVVENSSSPAPKPKPARPTPATEDLSELSLEEIERELQRLSVPLSPTSKPRKAKSKSGPKTTPVSVPHPLLSDDLYNLNGISKPETANAEESATPYLTYPSLNSANSGDGTQFSSPAATPFSSSTPTNSSSLSPSPLNRSLLPGQNVDGSDTESRPQLGSGRMYPFSVNSSINPKAKSTSPLPSVRPRGYGLVREPE</sequence>
<organism evidence="3 4">
    <name type="scientific">Roseofilum casamattae BLCC-M143</name>
    <dbReference type="NCBI Taxonomy" id="3022442"/>
    <lineage>
        <taxon>Bacteria</taxon>
        <taxon>Bacillati</taxon>
        <taxon>Cyanobacteriota</taxon>
        <taxon>Cyanophyceae</taxon>
        <taxon>Desertifilales</taxon>
        <taxon>Desertifilaceae</taxon>
        <taxon>Roseofilum</taxon>
        <taxon>Roseofilum casamattae</taxon>
    </lineage>
</organism>
<evidence type="ECO:0000256" key="1">
    <source>
        <dbReference type="SAM" id="MobiDB-lite"/>
    </source>
</evidence>
<feature type="region of interest" description="Disordered" evidence="1">
    <location>
        <begin position="138"/>
        <end position="297"/>
    </location>
</feature>
<feature type="region of interest" description="Disordered" evidence="1">
    <location>
        <begin position="99"/>
        <end position="124"/>
    </location>
</feature>
<evidence type="ECO:0000256" key="2">
    <source>
        <dbReference type="SAM" id="Phobius"/>
    </source>
</evidence>
<feature type="transmembrane region" description="Helical" evidence="2">
    <location>
        <begin position="33"/>
        <end position="50"/>
    </location>
</feature>
<feature type="compositionally biased region" description="Low complexity" evidence="1">
    <location>
        <begin position="213"/>
        <end position="243"/>
    </location>
</feature>
<evidence type="ECO:0000313" key="3">
    <source>
        <dbReference type="EMBL" id="MDJ1183831.1"/>
    </source>
</evidence>
<dbReference type="RefSeq" id="WP_283758483.1">
    <property type="nucleotide sequence ID" value="NZ_JAQOSQ010000010.1"/>
</dbReference>
<keyword evidence="2" id="KW-1133">Transmembrane helix</keyword>
<keyword evidence="2" id="KW-0472">Membrane</keyword>
<name>A0ABT7BZH6_9CYAN</name>
<gene>
    <name evidence="3" type="ORF">PMH09_11600</name>
</gene>
<feature type="compositionally biased region" description="Polar residues" evidence="1">
    <location>
        <begin position="267"/>
        <end position="282"/>
    </location>
</feature>
<dbReference type="EMBL" id="JAQOSQ010000010">
    <property type="protein sequence ID" value="MDJ1183831.1"/>
    <property type="molecule type" value="Genomic_DNA"/>
</dbReference>
<evidence type="ECO:0000313" key="4">
    <source>
        <dbReference type="Proteomes" id="UP001232992"/>
    </source>
</evidence>
<keyword evidence="4" id="KW-1185">Reference proteome</keyword>
<reference evidence="3 4" key="1">
    <citation type="submission" date="2023-01" db="EMBL/GenBank/DDBJ databases">
        <title>Novel diversity within Roseofilum (Cyanobacteria; Desertifilaceae) from marine benthic mats with descriptions of four novel species.</title>
        <authorList>
            <person name="Wang Y."/>
            <person name="Berthold D.E."/>
            <person name="Hu J."/>
            <person name="Lefler F.W."/>
            <person name="Laughinghouse H.D. IV."/>
        </authorList>
    </citation>
    <scope>NUCLEOTIDE SEQUENCE [LARGE SCALE GENOMIC DNA]</scope>
    <source>
        <strain evidence="3 4">BLCC-M143</strain>
    </source>
</reference>
<dbReference type="Proteomes" id="UP001232992">
    <property type="component" value="Unassembled WGS sequence"/>
</dbReference>